<protein>
    <submittedName>
        <fullName evidence="1">Putative alpha/beta superfamily hydrolase</fullName>
    </submittedName>
</protein>
<proteinExistence type="predicted"/>
<accession>A0A4R1RW73</accession>
<dbReference type="InterPro" id="IPR029058">
    <property type="entry name" value="AB_hydrolase_fold"/>
</dbReference>
<dbReference type="Gene3D" id="3.40.50.1820">
    <property type="entry name" value="alpha/beta hydrolase"/>
    <property type="match status" value="1"/>
</dbReference>
<reference evidence="1 2" key="1">
    <citation type="submission" date="2019-03" db="EMBL/GenBank/DDBJ databases">
        <title>Genomic Encyclopedia of Type Strains, Phase IV (KMG-IV): sequencing the most valuable type-strain genomes for metagenomic binning, comparative biology and taxonomic classification.</title>
        <authorList>
            <person name="Goeker M."/>
        </authorList>
    </citation>
    <scope>NUCLEOTIDE SEQUENCE [LARGE SCALE GENOMIC DNA]</scope>
    <source>
        <strain evidence="1 2">LX-B</strain>
    </source>
</reference>
<sequence length="249" mass="27347">MKGKILTGNVMDREIIVYLPPSYRRTGAGFPVVYVQDKGDLFDPSGSHALADLEALFEQARLVELVLVGVASNDRRSEYTPWPAPALAERYGGFGGRGADYLAFLAHELKPYIDGEYNTLRQPGDTGIAGASLGGLIATYAAYLYPGVFGRIASISGSFWYQGWIEFMAAQRIAPAGRKIYLDVGSLEGTVKTNVQKEMVPQTRKAHQILRSAGFTAGDCKLVIDEGAVHRQEFFTKRFPSALQWLFAK</sequence>
<evidence type="ECO:0000313" key="2">
    <source>
        <dbReference type="Proteomes" id="UP000295008"/>
    </source>
</evidence>
<dbReference type="GO" id="GO:0016787">
    <property type="term" value="F:hydrolase activity"/>
    <property type="evidence" value="ECO:0007669"/>
    <property type="project" value="UniProtKB-KW"/>
</dbReference>
<dbReference type="PANTHER" id="PTHR48098:SF3">
    <property type="entry name" value="IRON(III) ENTEROBACTIN ESTERASE"/>
    <property type="match status" value="1"/>
</dbReference>
<dbReference type="InterPro" id="IPR000801">
    <property type="entry name" value="Esterase-like"/>
</dbReference>
<name>A0A4R1RW73_HYDET</name>
<dbReference type="RefSeq" id="WP_132013975.1">
    <property type="nucleotide sequence ID" value="NZ_SLUN01000009.1"/>
</dbReference>
<dbReference type="Proteomes" id="UP000295008">
    <property type="component" value="Unassembled WGS sequence"/>
</dbReference>
<dbReference type="PANTHER" id="PTHR48098">
    <property type="entry name" value="ENTEROCHELIN ESTERASE-RELATED"/>
    <property type="match status" value="1"/>
</dbReference>
<keyword evidence="2" id="KW-1185">Reference proteome</keyword>
<evidence type="ECO:0000313" key="1">
    <source>
        <dbReference type="EMBL" id="TCL70694.1"/>
    </source>
</evidence>
<keyword evidence="1" id="KW-0378">Hydrolase</keyword>
<organism evidence="1 2">
    <name type="scientific">Hydrogenispora ethanolica</name>
    <dbReference type="NCBI Taxonomy" id="1082276"/>
    <lineage>
        <taxon>Bacteria</taxon>
        <taxon>Bacillati</taxon>
        <taxon>Bacillota</taxon>
        <taxon>Hydrogenispora</taxon>
    </lineage>
</organism>
<dbReference type="OrthoDB" id="9784036at2"/>
<dbReference type="EMBL" id="SLUN01000009">
    <property type="protein sequence ID" value="TCL70694.1"/>
    <property type="molecule type" value="Genomic_DNA"/>
</dbReference>
<dbReference type="AlphaFoldDB" id="A0A4R1RW73"/>
<dbReference type="Pfam" id="PF00756">
    <property type="entry name" value="Esterase"/>
    <property type="match status" value="1"/>
</dbReference>
<gene>
    <name evidence="1" type="ORF">EDC14_100911</name>
</gene>
<dbReference type="SUPFAM" id="SSF53474">
    <property type="entry name" value="alpha/beta-Hydrolases"/>
    <property type="match status" value="1"/>
</dbReference>
<dbReference type="InterPro" id="IPR050583">
    <property type="entry name" value="Mycobacterial_A85_antigen"/>
</dbReference>
<comment type="caution">
    <text evidence="1">The sequence shown here is derived from an EMBL/GenBank/DDBJ whole genome shotgun (WGS) entry which is preliminary data.</text>
</comment>